<reference evidence="2" key="1">
    <citation type="submission" date="2019-08" db="EMBL/GenBank/DDBJ databases">
        <title>The genome of the North American firefly Photinus pyralis.</title>
        <authorList>
            <consortium name="Photinus pyralis genome working group"/>
            <person name="Fallon T.R."/>
            <person name="Sander Lower S.E."/>
            <person name="Weng J.-K."/>
        </authorList>
    </citation>
    <scope>NUCLEOTIDE SEQUENCE</scope>
    <source>
        <strain evidence="2">TRF0915ILg1</strain>
        <tissue evidence="2">Whole body</tissue>
    </source>
</reference>
<keyword evidence="3" id="KW-1185">Reference proteome</keyword>
<name>A0A8K0DAM2_IGNLU</name>
<dbReference type="Proteomes" id="UP000801492">
    <property type="component" value="Unassembled WGS sequence"/>
</dbReference>
<feature type="chain" id="PRO_5035479941" evidence="1">
    <location>
        <begin position="20"/>
        <end position="113"/>
    </location>
</feature>
<evidence type="ECO:0000256" key="1">
    <source>
        <dbReference type="SAM" id="SignalP"/>
    </source>
</evidence>
<evidence type="ECO:0000313" key="3">
    <source>
        <dbReference type="Proteomes" id="UP000801492"/>
    </source>
</evidence>
<dbReference type="AlphaFoldDB" id="A0A8K0DAM2"/>
<organism evidence="2 3">
    <name type="scientific">Ignelater luminosus</name>
    <name type="common">Cucubano</name>
    <name type="synonym">Pyrophorus luminosus</name>
    <dbReference type="NCBI Taxonomy" id="2038154"/>
    <lineage>
        <taxon>Eukaryota</taxon>
        <taxon>Metazoa</taxon>
        <taxon>Ecdysozoa</taxon>
        <taxon>Arthropoda</taxon>
        <taxon>Hexapoda</taxon>
        <taxon>Insecta</taxon>
        <taxon>Pterygota</taxon>
        <taxon>Neoptera</taxon>
        <taxon>Endopterygota</taxon>
        <taxon>Coleoptera</taxon>
        <taxon>Polyphaga</taxon>
        <taxon>Elateriformia</taxon>
        <taxon>Elateroidea</taxon>
        <taxon>Elateridae</taxon>
        <taxon>Agrypninae</taxon>
        <taxon>Pyrophorini</taxon>
        <taxon>Ignelater</taxon>
    </lineage>
</organism>
<dbReference type="EMBL" id="VTPC01004202">
    <property type="protein sequence ID" value="KAF2897400.1"/>
    <property type="molecule type" value="Genomic_DNA"/>
</dbReference>
<proteinExistence type="predicted"/>
<sequence length="113" mass="12905">MSSLKVVVCLLLIAVAVNSKDLRPKNTKAVVIDSNLSEADQKEIADKFQIIYEKNGENLAWEYQEYLEQEKFTNLFSNVFTNFEAVKMPHQTVYYIILDIAGQPVHAYGLSIF</sequence>
<keyword evidence="1" id="KW-0732">Signal</keyword>
<accession>A0A8K0DAM2</accession>
<protein>
    <submittedName>
        <fullName evidence="2">Uncharacterized protein</fullName>
    </submittedName>
</protein>
<evidence type="ECO:0000313" key="2">
    <source>
        <dbReference type="EMBL" id="KAF2897400.1"/>
    </source>
</evidence>
<feature type="signal peptide" evidence="1">
    <location>
        <begin position="1"/>
        <end position="19"/>
    </location>
</feature>
<comment type="caution">
    <text evidence="2">The sequence shown here is derived from an EMBL/GenBank/DDBJ whole genome shotgun (WGS) entry which is preliminary data.</text>
</comment>
<gene>
    <name evidence="2" type="ORF">ILUMI_08776</name>
</gene>